<dbReference type="Pfam" id="PF14594">
    <property type="entry name" value="Sipho_Gp37"/>
    <property type="match status" value="1"/>
</dbReference>
<gene>
    <name evidence="2" type="ORF">SAMN04489740_1006</name>
</gene>
<dbReference type="RefSeq" id="WP_074710832.1">
    <property type="nucleotide sequence ID" value="NZ_FNTV01000001.1"/>
</dbReference>
<protein>
    <submittedName>
        <fullName evidence="2">Virus ReqiPepy6 Gp37-like protein</fullName>
    </submittedName>
</protein>
<sequence length="376" mass="40368">MAAAPFRIDIYDKNCQWKAPLGDLKSIKGTVRHNAISEATLTVAANHKRTDLLGAPGARLGIKLRGEPLMTGPIRAPVGAGPGVAGDLVYSVQSDFRILHNVAGWPAPAKLITQQGDEGAYYSIGRQPAETVLKDVVAKNAITRLGFPLTIAPDLGRGADIEASFRMHPLYDRLFPAVDTAGIGVSVIMAGGGLVLDVYVPKVYPNVLTEQSRVIQKWSFSGTAPDATRVVIGGQGQGDLRVFETLADIAREDEWGDIIEVFRDARDTSDGTTYLMRAQETLDETAARGTLTVELAETERFRYGGVKGIRVGDLATASVGNNITVTDVLREMEFSWDRPGGLKLSSTIGPKDDPMDQLMQAITTLARGVHDLKAGT</sequence>
<evidence type="ECO:0000259" key="1">
    <source>
        <dbReference type="Pfam" id="PF14594"/>
    </source>
</evidence>
<dbReference type="InterPro" id="IPR029432">
    <property type="entry name" value="Gp28/Gp37-like_dom"/>
</dbReference>
<feature type="domain" description="Gp28/Gp37-like" evidence="1">
    <location>
        <begin position="8"/>
        <end position="349"/>
    </location>
</feature>
<proteinExistence type="predicted"/>
<reference evidence="2 3" key="1">
    <citation type="submission" date="2016-10" db="EMBL/GenBank/DDBJ databases">
        <authorList>
            <person name="de Groot N.N."/>
        </authorList>
    </citation>
    <scope>NUCLEOTIDE SEQUENCE [LARGE SCALE GENOMIC DNA]</scope>
    <source>
        <strain evidence="2 3">DSM 22274</strain>
    </source>
</reference>
<dbReference type="EMBL" id="FNTV01000001">
    <property type="protein sequence ID" value="SEE26887.1"/>
    <property type="molecule type" value="Genomic_DNA"/>
</dbReference>
<name>A0A1H5HFZ3_9MICC</name>
<evidence type="ECO:0000313" key="3">
    <source>
        <dbReference type="Proteomes" id="UP000182725"/>
    </source>
</evidence>
<dbReference type="Proteomes" id="UP000182725">
    <property type="component" value="Unassembled WGS sequence"/>
</dbReference>
<organism evidence="2 3">
    <name type="scientific">Arthrobacter alpinus</name>
    <dbReference type="NCBI Taxonomy" id="656366"/>
    <lineage>
        <taxon>Bacteria</taxon>
        <taxon>Bacillati</taxon>
        <taxon>Actinomycetota</taxon>
        <taxon>Actinomycetes</taxon>
        <taxon>Micrococcales</taxon>
        <taxon>Micrococcaceae</taxon>
        <taxon>Arthrobacter</taxon>
    </lineage>
</organism>
<accession>A0A1H5HFZ3</accession>
<dbReference type="AlphaFoldDB" id="A0A1H5HFZ3"/>
<evidence type="ECO:0000313" key="2">
    <source>
        <dbReference type="EMBL" id="SEE26887.1"/>
    </source>
</evidence>